<dbReference type="PANTHER" id="PTHR30387">
    <property type="entry name" value="MANNONATE DEHYDRATASE"/>
    <property type="match status" value="1"/>
</dbReference>
<dbReference type="InterPro" id="IPR036237">
    <property type="entry name" value="Xyl_isomerase-like_sf"/>
</dbReference>
<proteinExistence type="inferred from homology"/>
<comment type="pathway">
    <text evidence="5">Carbohydrate metabolism; pentose and glucuronate interconversion.</text>
</comment>
<keyword evidence="12" id="KW-1185">Reference proteome</keyword>
<protein>
    <recommendedName>
        <fullName evidence="7">mannonate dehydratase</fullName>
        <ecNumber evidence="7">4.2.1.8</ecNumber>
    </recommendedName>
</protein>
<accession>A0ABW4F410</accession>
<comment type="catalytic activity">
    <reaction evidence="1">
        <text>D-mannonate = 2-dehydro-3-deoxy-D-gluconate + H2O</text>
        <dbReference type="Rhea" id="RHEA:20097"/>
        <dbReference type="ChEBI" id="CHEBI:15377"/>
        <dbReference type="ChEBI" id="CHEBI:17767"/>
        <dbReference type="ChEBI" id="CHEBI:57990"/>
        <dbReference type="EC" id="4.2.1.8"/>
    </reaction>
</comment>
<evidence type="ECO:0000313" key="11">
    <source>
        <dbReference type="EMBL" id="MFD1521838.1"/>
    </source>
</evidence>
<dbReference type="Gene3D" id="3.20.20.150">
    <property type="entry name" value="Divalent-metal-dependent TIM barrel enzymes"/>
    <property type="match status" value="1"/>
</dbReference>
<organism evidence="11 12">
    <name type="scientific">Pseudonocardia yunnanensis</name>
    <dbReference type="NCBI Taxonomy" id="58107"/>
    <lineage>
        <taxon>Bacteria</taxon>
        <taxon>Bacillati</taxon>
        <taxon>Actinomycetota</taxon>
        <taxon>Actinomycetes</taxon>
        <taxon>Pseudonocardiales</taxon>
        <taxon>Pseudonocardiaceae</taxon>
        <taxon>Pseudonocardia</taxon>
    </lineage>
</organism>
<reference evidence="12" key="1">
    <citation type="journal article" date="2019" name="Int. J. Syst. Evol. Microbiol.">
        <title>The Global Catalogue of Microorganisms (GCM) 10K type strain sequencing project: providing services to taxonomists for standard genome sequencing and annotation.</title>
        <authorList>
            <consortium name="The Broad Institute Genomics Platform"/>
            <consortium name="The Broad Institute Genome Sequencing Center for Infectious Disease"/>
            <person name="Wu L."/>
            <person name="Ma J."/>
        </authorList>
    </citation>
    <scope>NUCLEOTIDE SEQUENCE [LARGE SCALE GENOMIC DNA]</scope>
    <source>
        <strain evidence="12">CCM 7043</strain>
    </source>
</reference>
<evidence type="ECO:0000256" key="1">
    <source>
        <dbReference type="ARBA" id="ARBA00001794"/>
    </source>
</evidence>
<evidence type="ECO:0000256" key="10">
    <source>
        <dbReference type="ARBA" id="ARBA00023239"/>
    </source>
</evidence>
<name>A0ABW4F410_9PSEU</name>
<dbReference type="PANTHER" id="PTHR30387:SF2">
    <property type="entry name" value="MANNONATE DEHYDRATASE"/>
    <property type="match status" value="1"/>
</dbReference>
<comment type="function">
    <text evidence="4">Catalyzes the dehydration of D-mannonate.</text>
</comment>
<evidence type="ECO:0000256" key="5">
    <source>
        <dbReference type="ARBA" id="ARBA00004892"/>
    </source>
</evidence>
<evidence type="ECO:0000256" key="9">
    <source>
        <dbReference type="ARBA" id="ARBA00023211"/>
    </source>
</evidence>
<dbReference type="EMBL" id="JBHUCO010000040">
    <property type="protein sequence ID" value="MFD1521838.1"/>
    <property type="molecule type" value="Genomic_DNA"/>
</dbReference>
<dbReference type="RefSeq" id="WP_344729434.1">
    <property type="nucleotide sequence ID" value="NZ_BAAAUS010000060.1"/>
</dbReference>
<evidence type="ECO:0000256" key="8">
    <source>
        <dbReference type="ARBA" id="ARBA00023004"/>
    </source>
</evidence>
<dbReference type="Proteomes" id="UP001597114">
    <property type="component" value="Unassembled WGS sequence"/>
</dbReference>
<comment type="cofactor">
    <cofactor evidence="2">
        <name>Mn(2+)</name>
        <dbReference type="ChEBI" id="CHEBI:29035"/>
    </cofactor>
</comment>
<keyword evidence="10 11" id="KW-0456">Lyase</keyword>
<comment type="caution">
    <text evidence="11">The sequence shown here is derived from an EMBL/GenBank/DDBJ whole genome shotgun (WGS) entry which is preliminary data.</text>
</comment>
<keyword evidence="9" id="KW-0464">Manganese</keyword>
<dbReference type="InterPro" id="IPR004628">
    <property type="entry name" value="Man_deHydtase"/>
</dbReference>
<evidence type="ECO:0000256" key="7">
    <source>
        <dbReference type="ARBA" id="ARBA00012927"/>
    </source>
</evidence>
<dbReference type="Pfam" id="PF03786">
    <property type="entry name" value="UxuA"/>
    <property type="match status" value="2"/>
</dbReference>
<dbReference type="GO" id="GO:0008927">
    <property type="term" value="F:mannonate dehydratase activity"/>
    <property type="evidence" value="ECO:0007669"/>
    <property type="project" value="UniProtKB-EC"/>
</dbReference>
<keyword evidence="11" id="KW-0503">Monooxygenase</keyword>
<gene>
    <name evidence="11" type="ORF">ACFSJD_30380</name>
</gene>
<evidence type="ECO:0000256" key="4">
    <source>
        <dbReference type="ARBA" id="ARBA00002713"/>
    </source>
</evidence>
<evidence type="ECO:0000256" key="6">
    <source>
        <dbReference type="ARBA" id="ARBA00007389"/>
    </source>
</evidence>
<evidence type="ECO:0000256" key="3">
    <source>
        <dbReference type="ARBA" id="ARBA00001954"/>
    </source>
</evidence>
<evidence type="ECO:0000256" key="2">
    <source>
        <dbReference type="ARBA" id="ARBA00001936"/>
    </source>
</evidence>
<keyword evidence="11" id="KW-0560">Oxidoreductase</keyword>
<keyword evidence="8" id="KW-0408">Iron</keyword>
<dbReference type="GO" id="GO:0004497">
    <property type="term" value="F:monooxygenase activity"/>
    <property type="evidence" value="ECO:0007669"/>
    <property type="project" value="UniProtKB-KW"/>
</dbReference>
<dbReference type="SUPFAM" id="SSF51658">
    <property type="entry name" value="Xylose isomerase-like"/>
    <property type="match status" value="1"/>
</dbReference>
<sequence>MRIAEMLPVEGAGGDLWTLMQQAGVTDAVGSLPAPPPRIDVNSADLPWDYLPMARTKDLYERNGFQLGVIEWRPPLNLAKRGLPGRDEQIDAVCTLLRNMGRLDIPVWCYEWMTDRNWVRTSTAIPSRGGSTVTGFNRSVFEAGPPPPLGPISEAQLWANLEYFLAKVLPVAEEAGVRIAMHPDDPPLSPLGGIGRIMSSVAGFERLLEISHSPVNGITFCQGNFRLMTDDLPATIRELGTTGKIFFVHFRDVEGTAENFVETWHDAGPTDMLACIEAYRDIGFDGLMRSDHVPTLHGEVGLPAGYGALGRLFAVGYMRGLLEGAARTAGPGYR</sequence>
<dbReference type="PIRSF" id="PIRSF016049">
    <property type="entry name" value="Man_dehyd"/>
    <property type="match status" value="1"/>
</dbReference>
<comment type="similarity">
    <text evidence="6">Belongs to the mannonate dehydratase family.</text>
</comment>
<comment type="cofactor">
    <cofactor evidence="3">
        <name>Fe(2+)</name>
        <dbReference type="ChEBI" id="CHEBI:29033"/>
    </cofactor>
</comment>
<evidence type="ECO:0000313" key="12">
    <source>
        <dbReference type="Proteomes" id="UP001597114"/>
    </source>
</evidence>
<dbReference type="EC" id="4.2.1.8" evidence="7"/>